<dbReference type="Proteomes" id="UP001516662">
    <property type="component" value="Unassembled WGS sequence"/>
</dbReference>
<dbReference type="EMBL" id="JADCLJ010000011">
    <property type="protein sequence ID" value="MBE4907582.1"/>
    <property type="molecule type" value="Genomic_DNA"/>
</dbReference>
<dbReference type="InterPro" id="IPR024997">
    <property type="entry name" value="DUF3892"/>
</dbReference>
<accession>A0ABR9QGG5</accession>
<dbReference type="RefSeq" id="WP_193535056.1">
    <property type="nucleotide sequence ID" value="NZ_JADCLJ010000011.1"/>
</dbReference>
<name>A0ABR9QGG5_9BACI</name>
<sequence>MDIKDYQQIFNEYKHQGEEQAKVEAFDNVSSGAEEIVAVRKNDDGDLIAFKTSSGRELDYVTALNEAKGGKLAHVDVFHKYGRDILRSEPDGVKENNLDNLPQF</sequence>
<evidence type="ECO:0000313" key="2">
    <source>
        <dbReference type="Proteomes" id="UP001516662"/>
    </source>
</evidence>
<keyword evidence="2" id="KW-1185">Reference proteome</keyword>
<evidence type="ECO:0000313" key="1">
    <source>
        <dbReference type="EMBL" id="MBE4907582.1"/>
    </source>
</evidence>
<gene>
    <name evidence="1" type="ORF">IMZ08_05825</name>
</gene>
<reference evidence="1 2" key="1">
    <citation type="submission" date="2020-10" db="EMBL/GenBank/DDBJ databases">
        <title>Bacillus sp. HD4P25, an endophyte from a halophyte.</title>
        <authorList>
            <person name="Sun J.-Q."/>
        </authorList>
    </citation>
    <scope>NUCLEOTIDE SEQUENCE [LARGE SCALE GENOMIC DNA]</scope>
    <source>
        <strain evidence="1 2">YIM 93174</strain>
    </source>
</reference>
<protein>
    <submittedName>
        <fullName evidence="1">DUF3892 domain-containing protein</fullName>
    </submittedName>
</protein>
<dbReference type="Pfam" id="PF13031">
    <property type="entry name" value="DUF3892"/>
    <property type="match status" value="1"/>
</dbReference>
<proteinExistence type="predicted"/>
<organism evidence="1 2">
    <name type="scientific">Litchfieldia luteola</name>
    <dbReference type="NCBI Taxonomy" id="682179"/>
    <lineage>
        <taxon>Bacteria</taxon>
        <taxon>Bacillati</taxon>
        <taxon>Bacillota</taxon>
        <taxon>Bacilli</taxon>
        <taxon>Bacillales</taxon>
        <taxon>Bacillaceae</taxon>
        <taxon>Litchfieldia</taxon>
    </lineage>
</organism>
<comment type="caution">
    <text evidence="1">The sequence shown here is derived from an EMBL/GenBank/DDBJ whole genome shotgun (WGS) entry which is preliminary data.</text>
</comment>